<evidence type="ECO:0000313" key="2">
    <source>
        <dbReference type="EnsemblMetazoa" id="G24586.2:cds"/>
    </source>
</evidence>
<protein>
    <submittedName>
        <fullName evidence="2">Uncharacterized protein</fullName>
    </submittedName>
</protein>
<dbReference type="EnsemblMetazoa" id="G24586.1">
    <property type="protein sequence ID" value="G24586.1:cds"/>
    <property type="gene ID" value="G24586"/>
</dbReference>
<evidence type="ECO:0000256" key="1">
    <source>
        <dbReference type="SAM" id="MobiDB-lite"/>
    </source>
</evidence>
<evidence type="ECO:0000313" key="3">
    <source>
        <dbReference type="Proteomes" id="UP000005408"/>
    </source>
</evidence>
<dbReference type="Proteomes" id="UP000005408">
    <property type="component" value="Unassembled WGS sequence"/>
</dbReference>
<sequence>MWRLKAFCSSKKDNSLADKKKASCCRDGLPFTEEWDRLISKGVSPKEIWETRYEEVNGINSDFTQKMEFSSENGPKKSMTPSLASAVEHLLLIFGKGYVQEMQGRWEKAQEFGMSSAEFWDQETSKFEKKHCWWRWMGKKSDGRGKKEAKSSEFDEETLKD</sequence>
<dbReference type="EnsemblMetazoa" id="G24586.2">
    <property type="protein sequence ID" value="G24586.2:cds"/>
    <property type="gene ID" value="G24586"/>
</dbReference>
<feature type="region of interest" description="Disordered" evidence="1">
    <location>
        <begin position="140"/>
        <end position="161"/>
    </location>
</feature>
<proteinExistence type="predicted"/>
<organism evidence="2 3">
    <name type="scientific">Magallana gigas</name>
    <name type="common">Pacific oyster</name>
    <name type="synonym">Crassostrea gigas</name>
    <dbReference type="NCBI Taxonomy" id="29159"/>
    <lineage>
        <taxon>Eukaryota</taxon>
        <taxon>Metazoa</taxon>
        <taxon>Spiralia</taxon>
        <taxon>Lophotrochozoa</taxon>
        <taxon>Mollusca</taxon>
        <taxon>Bivalvia</taxon>
        <taxon>Autobranchia</taxon>
        <taxon>Pteriomorphia</taxon>
        <taxon>Ostreida</taxon>
        <taxon>Ostreoidea</taxon>
        <taxon>Ostreidae</taxon>
        <taxon>Magallana</taxon>
    </lineage>
</organism>
<accession>A0A8W8KR02</accession>
<dbReference type="EnsemblMetazoa" id="G24586.3">
    <property type="protein sequence ID" value="G24586.3:cds"/>
    <property type="gene ID" value="G24586"/>
</dbReference>
<name>A0A8W8KR02_MAGGI</name>
<dbReference type="AlphaFoldDB" id="A0A8W8KR02"/>
<reference evidence="2" key="1">
    <citation type="submission" date="2022-08" db="UniProtKB">
        <authorList>
            <consortium name="EnsemblMetazoa"/>
        </authorList>
    </citation>
    <scope>IDENTIFICATION</scope>
    <source>
        <strain evidence="2">05x7-T-G4-1.051#20</strain>
    </source>
</reference>
<keyword evidence="3" id="KW-1185">Reference proteome</keyword>